<dbReference type="CDD" id="cd12914">
    <property type="entry name" value="PDC1_DGC_like"/>
    <property type="match status" value="1"/>
</dbReference>
<dbReference type="Gene3D" id="3.30.70.270">
    <property type="match status" value="1"/>
</dbReference>
<dbReference type="RefSeq" id="WP_224311088.1">
    <property type="nucleotide sequence ID" value="NZ_JAIRBM010000001.1"/>
</dbReference>
<dbReference type="Gene3D" id="3.30.450.20">
    <property type="entry name" value="PAS domain"/>
    <property type="match status" value="2"/>
</dbReference>
<proteinExistence type="predicted"/>
<dbReference type="InterPro" id="IPR043128">
    <property type="entry name" value="Rev_trsase/Diguanyl_cyclase"/>
</dbReference>
<dbReference type="EMBL" id="JAIRBM010000001">
    <property type="protein sequence ID" value="MBZ6075052.1"/>
    <property type="molecule type" value="Genomic_DNA"/>
</dbReference>
<accession>A0ABS7VJ40</accession>
<dbReference type="InterPro" id="IPR054327">
    <property type="entry name" value="His-kinase-like_sensor"/>
</dbReference>
<dbReference type="CDD" id="cd12915">
    <property type="entry name" value="PDC2_DGC_like"/>
    <property type="match status" value="1"/>
</dbReference>
<dbReference type="SMART" id="SM00267">
    <property type="entry name" value="GGDEF"/>
    <property type="match status" value="1"/>
</dbReference>
<gene>
    <name evidence="4" type="ORF">K9B37_01920</name>
</gene>
<comment type="caution">
    <text evidence="4">The sequence shown here is derived from an EMBL/GenBank/DDBJ whole genome shotgun (WGS) entry which is preliminary data.</text>
</comment>
<dbReference type="SUPFAM" id="SSF55073">
    <property type="entry name" value="Nucleotide cyclase"/>
    <property type="match status" value="1"/>
</dbReference>
<dbReference type="Pfam" id="PF00990">
    <property type="entry name" value="GGDEF"/>
    <property type="match status" value="1"/>
</dbReference>
<dbReference type="InterPro" id="IPR050469">
    <property type="entry name" value="Diguanylate_Cyclase"/>
</dbReference>
<dbReference type="EC" id="2.7.7.65" evidence="1"/>
<keyword evidence="5" id="KW-1185">Reference proteome</keyword>
<dbReference type="CDD" id="cd01949">
    <property type="entry name" value="GGDEF"/>
    <property type="match status" value="1"/>
</dbReference>
<protein>
    <recommendedName>
        <fullName evidence="1">diguanylate cyclase</fullName>
        <ecNumber evidence="1">2.7.7.65</ecNumber>
    </recommendedName>
</protein>
<evidence type="ECO:0000256" key="1">
    <source>
        <dbReference type="ARBA" id="ARBA00012528"/>
    </source>
</evidence>
<dbReference type="PANTHER" id="PTHR45138">
    <property type="entry name" value="REGULATORY COMPONENTS OF SENSORY TRANSDUCTION SYSTEM"/>
    <property type="match status" value="1"/>
</dbReference>
<sequence length="519" mass="57096">MTLSTDLSSEAEASKPSSAWFRRKRSSTRWLQHFIALVCLAILGLEGWRDWTEYEETLEDTAINTANLAHSLKQHAEDTFEMTDYALSAVVELVQVDGTSPEAMAHLHSILVNRVSLLPRLKEISVYGADGQWLTSSSQALFPDKPNQADSSFFAYHRESLSRRPYFAPPDRNVPLGERTTSISRRFTNPDGSFGGIVVASIDPSYFARFYSRFVVGRQGAIVLSAKDGTVLSRYPFLADFAGADPTRANPVIEHLNRTPAGTYRFVSPLDGLDRIGGFDSGTNFPFVVVASAGRDDALASWRSEVLLRGSAIGTLVAFIGLLGWSLVNQLRRRETAEAKLAVLARIDGLTGLANRRSFDERLAQEWRRSIREGTPLSLLLIDVDQFKQFNDLHGHQAGDDCLRAVAHVVDQIARRPADLAARYGGEELVLLLPATDEEGSAQIAERLRSDVEALALPHPRNEPKCVVTVSVGIATLNPQPGSSGDRCEALITLADNALYDAKRQGRNKVVMAHRELAV</sequence>
<dbReference type="NCBIfam" id="TIGR00254">
    <property type="entry name" value="GGDEF"/>
    <property type="match status" value="1"/>
</dbReference>
<comment type="catalytic activity">
    <reaction evidence="2">
        <text>2 GTP = 3',3'-c-di-GMP + 2 diphosphate</text>
        <dbReference type="Rhea" id="RHEA:24898"/>
        <dbReference type="ChEBI" id="CHEBI:33019"/>
        <dbReference type="ChEBI" id="CHEBI:37565"/>
        <dbReference type="ChEBI" id="CHEBI:58805"/>
        <dbReference type="EC" id="2.7.7.65"/>
    </reaction>
</comment>
<dbReference type="InterPro" id="IPR000160">
    <property type="entry name" value="GGDEF_dom"/>
</dbReference>
<feature type="domain" description="GGDEF" evidence="3">
    <location>
        <begin position="375"/>
        <end position="515"/>
    </location>
</feature>
<dbReference type="InterPro" id="IPR029787">
    <property type="entry name" value="Nucleotide_cyclase"/>
</dbReference>
<dbReference type="Proteomes" id="UP000704176">
    <property type="component" value="Unassembled WGS sequence"/>
</dbReference>
<organism evidence="4 5">
    <name type="scientific">Microvirga puerhi</name>
    <dbReference type="NCBI Taxonomy" id="2876078"/>
    <lineage>
        <taxon>Bacteria</taxon>
        <taxon>Pseudomonadati</taxon>
        <taxon>Pseudomonadota</taxon>
        <taxon>Alphaproteobacteria</taxon>
        <taxon>Hyphomicrobiales</taxon>
        <taxon>Methylobacteriaceae</taxon>
        <taxon>Microvirga</taxon>
    </lineage>
</organism>
<evidence type="ECO:0000256" key="2">
    <source>
        <dbReference type="ARBA" id="ARBA00034247"/>
    </source>
</evidence>
<name>A0ABS7VJ40_9HYPH</name>
<dbReference type="Pfam" id="PF22588">
    <property type="entry name" value="dCache_1_like"/>
    <property type="match status" value="1"/>
</dbReference>
<dbReference type="PROSITE" id="PS50887">
    <property type="entry name" value="GGDEF"/>
    <property type="match status" value="1"/>
</dbReference>
<evidence type="ECO:0000313" key="4">
    <source>
        <dbReference type="EMBL" id="MBZ6075052.1"/>
    </source>
</evidence>
<dbReference type="PANTHER" id="PTHR45138:SF9">
    <property type="entry name" value="DIGUANYLATE CYCLASE DGCM-RELATED"/>
    <property type="match status" value="1"/>
</dbReference>
<evidence type="ECO:0000313" key="5">
    <source>
        <dbReference type="Proteomes" id="UP000704176"/>
    </source>
</evidence>
<reference evidence="4 5" key="1">
    <citation type="submission" date="2021-09" db="EMBL/GenBank/DDBJ databases">
        <title>The complete genome sequence of a new microorganism.</title>
        <authorList>
            <person name="Zi Z."/>
        </authorList>
    </citation>
    <scope>NUCLEOTIDE SEQUENCE [LARGE SCALE GENOMIC DNA]</scope>
    <source>
        <strain evidence="4 5">WGZ8</strain>
    </source>
</reference>
<evidence type="ECO:0000259" key="3">
    <source>
        <dbReference type="PROSITE" id="PS50887"/>
    </source>
</evidence>